<proteinExistence type="predicted"/>
<reference evidence="2" key="2">
    <citation type="journal article" date="2016" name="Sci. Rep.">
        <title>Dictyocaulus viviparus genome, variome and transcriptome elucidate lungworm biology and support future intervention.</title>
        <authorList>
            <person name="McNulty S.N."/>
            <person name="Strube C."/>
            <person name="Rosa B.A."/>
            <person name="Martin J.C."/>
            <person name="Tyagi R."/>
            <person name="Choi Y.J."/>
            <person name="Wang Q."/>
            <person name="Hallsworth Pepin K."/>
            <person name="Zhang X."/>
            <person name="Ozersky P."/>
            <person name="Wilson R.K."/>
            <person name="Sternberg P.W."/>
            <person name="Gasser R.B."/>
            <person name="Mitreva M."/>
        </authorList>
    </citation>
    <scope>NUCLEOTIDE SEQUENCE [LARGE SCALE GENOMIC DNA]</scope>
    <source>
        <strain evidence="2">HannoverDv2000</strain>
    </source>
</reference>
<dbReference type="EMBL" id="KN716242">
    <property type="protein sequence ID" value="KJH49221.1"/>
    <property type="molecule type" value="Genomic_DNA"/>
</dbReference>
<sequence length="154" mass="17739">MDGCTTKAGATDVSCVELLSTDNECHFVRLSYVRVVNVTAVTEDDEKKLLASYPETDYWYRMAKQASKEFTRKPAFLYRSLFQNTNGYPVNAQEFTRKTAFLYRSLFQNSNGYPVNVQVAAPPYREEIVLRLLADIEKAYIKERQTKMPKLLAQ</sequence>
<gene>
    <name evidence="1" type="ORF">DICVIV_04661</name>
</gene>
<dbReference type="PANTHER" id="PTHR45847">
    <property type="entry name" value="FATTY ACID AMIDE HYDROLASE"/>
    <property type="match status" value="1"/>
</dbReference>
<dbReference type="STRING" id="29172.A0A0D8Y3U1"/>
<dbReference type="InterPro" id="IPR052096">
    <property type="entry name" value="Endocannabinoid_amidase"/>
</dbReference>
<dbReference type="Gene3D" id="3.90.1300.10">
    <property type="entry name" value="Amidase signature (AS) domain"/>
    <property type="match status" value="1"/>
</dbReference>
<dbReference type="AlphaFoldDB" id="A0A0D8Y3U1"/>
<dbReference type="Proteomes" id="UP000053766">
    <property type="component" value="Unassembled WGS sequence"/>
</dbReference>
<dbReference type="GO" id="GO:0009062">
    <property type="term" value="P:fatty acid catabolic process"/>
    <property type="evidence" value="ECO:0007669"/>
    <property type="project" value="TreeGrafter"/>
</dbReference>
<evidence type="ECO:0000313" key="2">
    <source>
        <dbReference type="Proteomes" id="UP000053766"/>
    </source>
</evidence>
<dbReference type="GO" id="GO:0004040">
    <property type="term" value="F:amidase activity"/>
    <property type="evidence" value="ECO:0007669"/>
    <property type="project" value="TreeGrafter"/>
</dbReference>
<dbReference type="InterPro" id="IPR036928">
    <property type="entry name" value="AS_sf"/>
</dbReference>
<dbReference type="SUPFAM" id="SSF75304">
    <property type="entry name" value="Amidase signature (AS) enzymes"/>
    <property type="match status" value="1"/>
</dbReference>
<accession>A0A0D8Y3U1</accession>
<keyword evidence="2" id="KW-1185">Reference proteome</keyword>
<organism evidence="1 2">
    <name type="scientific">Dictyocaulus viviparus</name>
    <name type="common">Bovine lungworm</name>
    <dbReference type="NCBI Taxonomy" id="29172"/>
    <lineage>
        <taxon>Eukaryota</taxon>
        <taxon>Metazoa</taxon>
        <taxon>Ecdysozoa</taxon>
        <taxon>Nematoda</taxon>
        <taxon>Chromadorea</taxon>
        <taxon>Rhabditida</taxon>
        <taxon>Rhabditina</taxon>
        <taxon>Rhabditomorpha</taxon>
        <taxon>Strongyloidea</taxon>
        <taxon>Metastrongylidae</taxon>
        <taxon>Dictyocaulus</taxon>
    </lineage>
</organism>
<dbReference type="PANTHER" id="PTHR45847:SF10">
    <property type="entry name" value="FATTY ACID AMIDE HYDROLASE 1"/>
    <property type="match status" value="1"/>
</dbReference>
<reference evidence="1 2" key="1">
    <citation type="submission" date="2013-11" db="EMBL/GenBank/DDBJ databases">
        <title>Draft genome of the bovine lungworm Dictyocaulus viviparus.</title>
        <authorList>
            <person name="Mitreva M."/>
        </authorList>
    </citation>
    <scope>NUCLEOTIDE SEQUENCE [LARGE SCALE GENOMIC DNA]</scope>
    <source>
        <strain evidence="1 2">HannoverDv2000</strain>
    </source>
</reference>
<name>A0A0D8Y3U1_DICVI</name>
<dbReference type="OrthoDB" id="6428749at2759"/>
<evidence type="ECO:0000313" key="1">
    <source>
        <dbReference type="EMBL" id="KJH49221.1"/>
    </source>
</evidence>
<dbReference type="GO" id="GO:0017064">
    <property type="term" value="F:fatty acid amide hydrolase activity"/>
    <property type="evidence" value="ECO:0007669"/>
    <property type="project" value="TreeGrafter"/>
</dbReference>
<protein>
    <submittedName>
        <fullName evidence="1">Uncharacterized protein</fullName>
    </submittedName>
</protein>